<keyword evidence="2 8" id="KW-0813">Transport</keyword>
<dbReference type="InterPro" id="IPR037066">
    <property type="entry name" value="Plug_dom_sf"/>
</dbReference>
<dbReference type="SUPFAM" id="SSF56935">
    <property type="entry name" value="Porins"/>
    <property type="match status" value="1"/>
</dbReference>
<dbReference type="PROSITE" id="PS52016">
    <property type="entry name" value="TONB_DEPENDENT_REC_3"/>
    <property type="match status" value="1"/>
</dbReference>
<proteinExistence type="inferred from homology"/>
<keyword evidence="4 8" id="KW-0812">Transmembrane</keyword>
<dbReference type="InterPro" id="IPR008969">
    <property type="entry name" value="CarboxyPept-like_regulatory"/>
</dbReference>
<dbReference type="Pfam" id="PF00593">
    <property type="entry name" value="TonB_dep_Rec_b-barrel"/>
    <property type="match status" value="1"/>
</dbReference>
<dbReference type="Proteomes" id="UP000192277">
    <property type="component" value="Unassembled WGS sequence"/>
</dbReference>
<organism evidence="12 13">
    <name type="scientific">Niastella koreensis</name>
    <dbReference type="NCBI Taxonomy" id="354356"/>
    <lineage>
        <taxon>Bacteria</taxon>
        <taxon>Pseudomonadati</taxon>
        <taxon>Bacteroidota</taxon>
        <taxon>Chitinophagia</taxon>
        <taxon>Chitinophagales</taxon>
        <taxon>Chitinophagaceae</taxon>
        <taxon>Niastella</taxon>
    </lineage>
</organism>
<dbReference type="InterPro" id="IPR023996">
    <property type="entry name" value="TonB-dep_OMP_SusC/RagA"/>
</dbReference>
<dbReference type="Gene3D" id="2.170.130.10">
    <property type="entry name" value="TonB-dependent receptor, plug domain"/>
    <property type="match status" value="1"/>
</dbReference>
<evidence type="ECO:0000256" key="8">
    <source>
        <dbReference type="PROSITE-ProRule" id="PRU01360"/>
    </source>
</evidence>
<evidence type="ECO:0000256" key="3">
    <source>
        <dbReference type="ARBA" id="ARBA00022452"/>
    </source>
</evidence>
<keyword evidence="6 8" id="KW-0472">Membrane</keyword>
<reference evidence="12 13" key="1">
    <citation type="submission" date="2016-04" db="EMBL/GenBank/DDBJ databases">
        <authorList>
            <person name="Chen L."/>
            <person name="Zhuang W."/>
            <person name="Wang G."/>
        </authorList>
    </citation>
    <scope>NUCLEOTIDE SEQUENCE [LARGE SCALE GENOMIC DNA]</scope>
    <source>
        <strain evidence="13">GR20</strain>
    </source>
</reference>
<gene>
    <name evidence="12" type="ORF">A4D02_09445</name>
</gene>
<sequence length="1159" mass="127008">MKLNPSVLSVLLPKLTKGLIAMKLIVLLMIVSLSRVSAEGFGQGITIHEKSASIPAILHNIEKQSKYNFFYEKADFPTSLKITVHFDHVPVETVLDECFKNQPVTYRIFQQTIVIKKSVAPKPEDIVSSPDTTITVVGLVQDEKGRGLPGVSVTVKNSKYSVNTDINGRYHIPAPTNGILIFTFVGMQKQEVAIAGKTTINITLNLATEELGDVVVIGYGTQKRRDINGAISSVKAIDIATIPQPSVDQLLQGKAAGLSITQNSGAPGSNTSVRVRGVTSLSGTNEPLYVIDGVPISGDANNSSTSGRSPLQTAAGYTYTQSSVSPLAMINPNDIESIDVLKDASATAIYGNRASNGVIIITTKRGKNGNAKINYNGYAGQQQVSKYIHMMDLKQYARLQDVMSDIFGVGRRPDLADSSLLGAGTDWQRLVLRKALQQSHQLSVSGGKDGMNYYVSGGMLQQDGIVIGSGFKRYSFRSNLDAQVKEWFKLGLTLAGNRTAEDVVQGDNNGIIYNALLQAPDLTAYNADGSYSGPPASDPLSVTGVINPVAQAKQITNHLNRSNLNTNLYNDIRFTRDLTLRSELGGDFNFSDNNLFTPSYTWGRFVNTNASLNERSQQSTYGIWKEYLTYQHTFAGKHILTALAGHEVQQANWRGTQGFRQGFYSNTVQSLNLGQATTATNDEYKGSQSQESFYARVIYNYSNRYSFTATIRKDKSSKFAPEHQIGYFPAFAASWKLSDEAFMQNIKTVADNIKIRLGYGQVGNQEIPNYLYGSPLNASVTGLGTGFLLNQIANPNLKWQTSIQYNAGLDFSLFNRRVDATVDVYKKTSRNFLFQLPLPAYLVGDFTYLGGINPPYVNLGRVENQGIDITLNTHNIVSEKVKWNTSIIFSHYNNTVKELGTGLDELIGKVTNGFLDVAATRTVVGGPIGEFYGYRVKGLFKTDDQLSNAPQQFNRPVGNNSAGTWLGDVQYQDLDNNKVIDAKDRVALGSPNPKFTYGITNNFTFGDFDLSIFLYGSYGAKILNLLDRTLGGLAGPYQNQYASVAGYWTPTNPNTDIPAPKVGTDNPNIFVSDRFIHSGSYLRIQNINLGWNVPARWLHRAKIGGLKIYSSVQNLHTFTSYNGYDPEIGASNQSAILTNIDNGRYPLARTITVGMNVQL</sequence>
<dbReference type="InterPro" id="IPR036942">
    <property type="entry name" value="Beta-barrel_TonB_sf"/>
</dbReference>
<name>A0ABX3NQK9_9BACT</name>
<dbReference type="EMBL" id="LWBO01000034">
    <property type="protein sequence ID" value="OQP43698.1"/>
    <property type="molecule type" value="Genomic_DNA"/>
</dbReference>
<protein>
    <submittedName>
        <fullName evidence="12">SusC/RagA family protein</fullName>
    </submittedName>
</protein>
<dbReference type="Pfam" id="PF07715">
    <property type="entry name" value="Plug"/>
    <property type="match status" value="1"/>
</dbReference>
<dbReference type="Gene3D" id="2.40.170.20">
    <property type="entry name" value="TonB-dependent receptor, beta-barrel domain"/>
    <property type="match status" value="1"/>
</dbReference>
<dbReference type="Pfam" id="PF13715">
    <property type="entry name" value="CarbopepD_reg_2"/>
    <property type="match status" value="1"/>
</dbReference>
<evidence type="ECO:0000256" key="7">
    <source>
        <dbReference type="ARBA" id="ARBA00023237"/>
    </source>
</evidence>
<evidence type="ECO:0000256" key="9">
    <source>
        <dbReference type="RuleBase" id="RU003357"/>
    </source>
</evidence>
<evidence type="ECO:0000256" key="4">
    <source>
        <dbReference type="ARBA" id="ARBA00022692"/>
    </source>
</evidence>
<accession>A0ABX3NQK9</accession>
<dbReference type="InterPro" id="IPR039426">
    <property type="entry name" value="TonB-dep_rcpt-like"/>
</dbReference>
<comment type="similarity">
    <text evidence="8 9">Belongs to the TonB-dependent receptor family.</text>
</comment>
<evidence type="ECO:0000256" key="5">
    <source>
        <dbReference type="ARBA" id="ARBA00023077"/>
    </source>
</evidence>
<evidence type="ECO:0000259" key="10">
    <source>
        <dbReference type="Pfam" id="PF00593"/>
    </source>
</evidence>
<evidence type="ECO:0000313" key="13">
    <source>
        <dbReference type="Proteomes" id="UP000192277"/>
    </source>
</evidence>
<evidence type="ECO:0000256" key="2">
    <source>
        <dbReference type="ARBA" id="ARBA00022448"/>
    </source>
</evidence>
<dbReference type="NCBIfam" id="TIGR04057">
    <property type="entry name" value="SusC_RagA_signa"/>
    <property type="match status" value="1"/>
</dbReference>
<dbReference type="InterPro" id="IPR023997">
    <property type="entry name" value="TonB-dep_OMP_SusC/RagA_CS"/>
</dbReference>
<dbReference type="InterPro" id="IPR012910">
    <property type="entry name" value="Plug_dom"/>
</dbReference>
<keyword evidence="13" id="KW-1185">Reference proteome</keyword>
<feature type="domain" description="TonB-dependent receptor plug" evidence="11">
    <location>
        <begin position="224"/>
        <end position="358"/>
    </location>
</feature>
<comment type="subcellular location">
    <subcellularLocation>
        <location evidence="1 8">Cell outer membrane</location>
        <topology evidence="1 8">Multi-pass membrane protein</topology>
    </subcellularLocation>
</comment>
<evidence type="ECO:0000256" key="1">
    <source>
        <dbReference type="ARBA" id="ARBA00004571"/>
    </source>
</evidence>
<keyword evidence="7 8" id="KW-0998">Cell outer membrane</keyword>
<evidence type="ECO:0000313" key="12">
    <source>
        <dbReference type="EMBL" id="OQP43698.1"/>
    </source>
</evidence>
<keyword evidence="5 9" id="KW-0798">TonB box</keyword>
<feature type="domain" description="TonB-dependent receptor-like beta-barrel" evidence="10">
    <location>
        <begin position="547"/>
        <end position="1115"/>
    </location>
</feature>
<evidence type="ECO:0000256" key="6">
    <source>
        <dbReference type="ARBA" id="ARBA00023136"/>
    </source>
</evidence>
<dbReference type="NCBIfam" id="TIGR04056">
    <property type="entry name" value="OMP_RagA_SusC"/>
    <property type="match status" value="1"/>
</dbReference>
<comment type="caution">
    <text evidence="12">The sequence shown here is derived from an EMBL/GenBank/DDBJ whole genome shotgun (WGS) entry which is preliminary data.</text>
</comment>
<dbReference type="SUPFAM" id="SSF49464">
    <property type="entry name" value="Carboxypeptidase regulatory domain-like"/>
    <property type="match status" value="1"/>
</dbReference>
<keyword evidence="3 8" id="KW-1134">Transmembrane beta strand</keyword>
<dbReference type="InterPro" id="IPR000531">
    <property type="entry name" value="Beta-barrel_TonB"/>
</dbReference>
<evidence type="ECO:0000259" key="11">
    <source>
        <dbReference type="Pfam" id="PF07715"/>
    </source>
</evidence>
<dbReference type="Gene3D" id="2.60.40.1120">
    <property type="entry name" value="Carboxypeptidase-like, regulatory domain"/>
    <property type="match status" value="1"/>
</dbReference>